<dbReference type="Proteomes" id="UP000657177">
    <property type="component" value="Unassembled WGS sequence"/>
</dbReference>
<dbReference type="FunFam" id="2.70.70.10:FF:000006">
    <property type="entry name" value="M23 family peptidase"/>
    <property type="match status" value="1"/>
</dbReference>
<evidence type="ECO:0000256" key="2">
    <source>
        <dbReference type="SAM" id="Phobius"/>
    </source>
</evidence>
<evidence type="ECO:0000313" key="5">
    <source>
        <dbReference type="Proteomes" id="UP000657177"/>
    </source>
</evidence>
<dbReference type="InterPro" id="IPR016047">
    <property type="entry name" value="M23ase_b-sheet_dom"/>
</dbReference>
<dbReference type="EMBL" id="JAAKDE010000012">
    <property type="protein sequence ID" value="MBA2133229.1"/>
    <property type="molecule type" value="Genomic_DNA"/>
</dbReference>
<accession>A0A8J6I2G2</accession>
<dbReference type="InterPro" id="IPR050570">
    <property type="entry name" value="Cell_wall_metabolism_enzyme"/>
</dbReference>
<feature type="transmembrane region" description="Helical" evidence="2">
    <location>
        <begin position="12"/>
        <end position="34"/>
    </location>
</feature>
<dbReference type="PANTHER" id="PTHR21666">
    <property type="entry name" value="PEPTIDASE-RELATED"/>
    <property type="match status" value="1"/>
</dbReference>
<dbReference type="InterPro" id="IPR011055">
    <property type="entry name" value="Dup_hybrid_motif"/>
</dbReference>
<dbReference type="GO" id="GO:0004222">
    <property type="term" value="F:metalloendopeptidase activity"/>
    <property type="evidence" value="ECO:0007669"/>
    <property type="project" value="TreeGrafter"/>
</dbReference>
<gene>
    <name evidence="4" type="ORF">G5B42_06690</name>
</gene>
<keyword evidence="2" id="KW-0812">Transmembrane</keyword>
<evidence type="ECO:0000256" key="1">
    <source>
        <dbReference type="SAM" id="Coils"/>
    </source>
</evidence>
<reference evidence="4" key="1">
    <citation type="submission" date="2020-06" db="EMBL/GenBank/DDBJ databases">
        <title>Novel chitinolytic bacterium.</title>
        <authorList>
            <person name="Ungkulpasvich U."/>
            <person name="Kosugi A."/>
            <person name="Uke A."/>
        </authorList>
    </citation>
    <scope>NUCLEOTIDE SEQUENCE</scope>
    <source>
        <strain evidence="4">UUS1-1</strain>
    </source>
</reference>
<dbReference type="AlphaFoldDB" id="A0A8J6I2G2"/>
<name>A0A8J6I2G2_9FIRM</name>
<feature type="domain" description="M23ase beta-sheet core" evidence="3">
    <location>
        <begin position="202"/>
        <end position="297"/>
    </location>
</feature>
<evidence type="ECO:0000259" key="3">
    <source>
        <dbReference type="Pfam" id="PF01551"/>
    </source>
</evidence>
<proteinExistence type="predicted"/>
<dbReference type="PANTHER" id="PTHR21666:SF270">
    <property type="entry name" value="MUREIN HYDROLASE ACTIVATOR ENVC"/>
    <property type="match status" value="1"/>
</dbReference>
<keyword evidence="5" id="KW-1185">Reference proteome</keyword>
<keyword evidence="2" id="KW-1133">Transmembrane helix</keyword>
<dbReference type="CDD" id="cd12797">
    <property type="entry name" value="M23_peptidase"/>
    <property type="match status" value="1"/>
</dbReference>
<dbReference type="SUPFAM" id="SSF51261">
    <property type="entry name" value="Duplicated hybrid motif"/>
    <property type="match status" value="1"/>
</dbReference>
<organism evidence="4 5">
    <name type="scientific">Capillibacterium thermochitinicola</name>
    <dbReference type="NCBI Taxonomy" id="2699427"/>
    <lineage>
        <taxon>Bacteria</taxon>
        <taxon>Bacillati</taxon>
        <taxon>Bacillota</taxon>
        <taxon>Capillibacterium</taxon>
    </lineage>
</organism>
<keyword evidence="1" id="KW-0175">Coiled coil</keyword>
<evidence type="ECO:0000313" key="4">
    <source>
        <dbReference type="EMBL" id="MBA2133229.1"/>
    </source>
</evidence>
<dbReference type="Pfam" id="PF01551">
    <property type="entry name" value="Peptidase_M23"/>
    <property type="match status" value="1"/>
</dbReference>
<protein>
    <submittedName>
        <fullName evidence="4">M23 family metallopeptidase</fullName>
    </submittedName>
</protein>
<sequence length="302" mass="34662">MVLPNKPEKVRSIYLPFVLIVIFFCLMGVNFYFLCRYPLRIAEIFRLEQEIINCKQIIARQEKELKMIDPAIRSTHEVGEMINVHNRLAMELENKYNEVRNISSRTRVSRGSSYRPFQLPQYKLSSADSELTKLYILNSNLDFLDEELSKTSAQLQDLYSRFSAYDRELDYTPTIYPLVQKGYITSYYGYRRDPVTGRVGAFHEGIDIAVRAGTPVRATADGTVVRASSYGTYGLFIEIKHGSYGYRTRYAHNSKILVREGQQVKKGDIIALVGSTGKSTGPHLHYEVLYNGKPVNPRNYLP</sequence>
<keyword evidence="2" id="KW-0472">Membrane</keyword>
<comment type="caution">
    <text evidence="4">The sequence shown here is derived from an EMBL/GenBank/DDBJ whole genome shotgun (WGS) entry which is preliminary data.</text>
</comment>
<dbReference type="Gene3D" id="2.70.70.10">
    <property type="entry name" value="Glucose Permease (Domain IIA)"/>
    <property type="match status" value="1"/>
</dbReference>
<feature type="coiled-coil region" evidence="1">
    <location>
        <begin position="44"/>
        <end position="102"/>
    </location>
</feature>